<dbReference type="InterPro" id="IPR003439">
    <property type="entry name" value="ABC_transporter-like_ATP-bd"/>
</dbReference>
<evidence type="ECO:0000256" key="3">
    <source>
        <dbReference type="ARBA" id="ARBA00022748"/>
    </source>
</evidence>
<dbReference type="NCBIfam" id="TIGR01189">
    <property type="entry name" value="ccmA"/>
    <property type="match status" value="1"/>
</dbReference>
<dbReference type="GO" id="GO:0017004">
    <property type="term" value="P:cytochrome complex assembly"/>
    <property type="evidence" value="ECO:0007669"/>
    <property type="project" value="UniProtKB-KW"/>
</dbReference>
<sequence length="223" mass="23679">MDTTEKLPPFSGHGLGCIRGGRVVFAGLDFAVAPGEALVLLGPNGSGKSSLLRVMAGLLKPAAGKLAWGDMATGAEPELHAARTHYVGHHDAVKTVLSVAENIRFWARLHQPDAGLAQGAVENALARFGLAHLRDIPGKLLSAGQKRRTNLARLLAAPSPLWLLDEPTTALDRHNIKVLETVFAEHRAAGGMVVLSTHQDIDLPGARTLHLDDFALDAEDTQP</sequence>
<dbReference type="RefSeq" id="WP_106002922.1">
    <property type="nucleotide sequence ID" value="NZ_CP027527.1"/>
</dbReference>
<dbReference type="PANTHER" id="PTHR43499:SF1">
    <property type="entry name" value="ABC TRANSPORTER I FAMILY MEMBER 1"/>
    <property type="match status" value="1"/>
</dbReference>
<feature type="domain" description="ABC transporter" evidence="7">
    <location>
        <begin position="10"/>
        <end position="223"/>
    </location>
</feature>
<name>A4TVB5_9PROT</name>
<keyword evidence="4" id="KW-0067">ATP-binding</keyword>
<keyword evidence="2" id="KW-0547">Nucleotide-binding</keyword>
<keyword evidence="1" id="KW-0813">Transport</keyword>
<dbReference type="InterPro" id="IPR003593">
    <property type="entry name" value="AAA+_ATPase"/>
</dbReference>
<evidence type="ECO:0000256" key="1">
    <source>
        <dbReference type="ARBA" id="ARBA00022448"/>
    </source>
</evidence>
<dbReference type="InterPro" id="IPR027417">
    <property type="entry name" value="P-loop_NTPase"/>
</dbReference>
<evidence type="ECO:0000313" key="8">
    <source>
        <dbReference type="EMBL" id="CAM74572.1"/>
    </source>
</evidence>
<evidence type="ECO:0000256" key="6">
    <source>
        <dbReference type="ARBA" id="ARBA00023136"/>
    </source>
</evidence>
<dbReference type="EMBL" id="CU459003">
    <property type="protein sequence ID" value="CAM74572.1"/>
    <property type="molecule type" value="Genomic_DNA"/>
</dbReference>
<organism evidence="8">
    <name type="scientific">Magnetospirillum gryphiswaldense</name>
    <dbReference type="NCBI Taxonomy" id="55518"/>
    <lineage>
        <taxon>Bacteria</taxon>
        <taxon>Pseudomonadati</taxon>
        <taxon>Pseudomonadota</taxon>
        <taxon>Alphaproteobacteria</taxon>
        <taxon>Rhodospirillales</taxon>
        <taxon>Rhodospirillaceae</taxon>
        <taxon>Magnetospirillum</taxon>
    </lineage>
</organism>
<dbReference type="PANTHER" id="PTHR43499">
    <property type="entry name" value="ABC TRANSPORTER I FAMILY MEMBER 1"/>
    <property type="match status" value="1"/>
</dbReference>
<evidence type="ECO:0000259" key="7">
    <source>
        <dbReference type="PROSITE" id="PS50893"/>
    </source>
</evidence>
<keyword evidence="3" id="KW-0201">Cytochrome c-type biogenesis</keyword>
<proteinExistence type="predicted"/>
<accession>A4TVB5</accession>
<evidence type="ECO:0000256" key="5">
    <source>
        <dbReference type="ARBA" id="ARBA00022967"/>
    </source>
</evidence>
<dbReference type="Gene3D" id="3.40.50.300">
    <property type="entry name" value="P-loop containing nucleotide triphosphate hydrolases"/>
    <property type="match status" value="1"/>
</dbReference>
<dbReference type="SMART" id="SM00382">
    <property type="entry name" value="AAA"/>
    <property type="match status" value="1"/>
</dbReference>
<reference evidence="8" key="1">
    <citation type="journal article" date="2007" name="J. Bacteriol.">
        <title>Comparative genome analysis of four magnetotactic bacteria reveals a complex set of group-specific genes implicated in magnetosome biomineralization and function.</title>
        <authorList>
            <person name="Richter M."/>
            <person name="Kube M."/>
            <person name="Bazylinski D.A."/>
            <person name="Lombardot T."/>
            <person name="Gloeckner F.O."/>
            <person name="Reinhardt R."/>
            <person name="Schueler D."/>
        </authorList>
    </citation>
    <scope>NUCLEOTIDE SEQUENCE</scope>
    <source>
        <strain evidence="8">MSR-1</strain>
    </source>
</reference>
<keyword evidence="6" id="KW-0472">Membrane</keyword>
<dbReference type="PROSITE" id="PS50893">
    <property type="entry name" value="ABC_TRANSPORTER_2"/>
    <property type="match status" value="1"/>
</dbReference>
<dbReference type="Pfam" id="PF00005">
    <property type="entry name" value="ABC_tran"/>
    <property type="match status" value="1"/>
</dbReference>
<dbReference type="SUPFAM" id="SSF52540">
    <property type="entry name" value="P-loop containing nucleoside triphosphate hydrolases"/>
    <property type="match status" value="1"/>
</dbReference>
<dbReference type="GO" id="GO:0022857">
    <property type="term" value="F:transmembrane transporter activity"/>
    <property type="evidence" value="ECO:0007669"/>
    <property type="project" value="InterPro"/>
</dbReference>
<dbReference type="AlphaFoldDB" id="A4TVB5"/>
<dbReference type="GO" id="GO:0016887">
    <property type="term" value="F:ATP hydrolysis activity"/>
    <property type="evidence" value="ECO:0007669"/>
    <property type="project" value="InterPro"/>
</dbReference>
<gene>
    <name evidence="8" type="ORF">MGR_1903</name>
</gene>
<keyword evidence="5" id="KW-1278">Translocase</keyword>
<dbReference type="InterPro" id="IPR005895">
    <property type="entry name" value="ABC_transptr_haem_export_CcmA"/>
</dbReference>
<dbReference type="GO" id="GO:0005524">
    <property type="term" value="F:ATP binding"/>
    <property type="evidence" value="ECO:0007669"/>
    <property type="project" value="UniProtKB-KW"/>
</dbReference>
<evidence type="ECO:0000256" key="4">
    <source>
        <dbReference type="ARBA" id="ARBA00022840"/>
    </source>
</evidence>
<evidence type="ECO:0000256" key="2">
    <source>
        <dbReference type="ARBA" id="ARBA00022741"/>
    </source>
</evidence>
<protein>
    <submittedName>
        <fullName evidence="8">ABC-type transport system involved in cytochrome c biogenesis, ATPase component</fullName>
    </submittedName>
</protein>
<dbReference type="NCBIfam" id="NF010061">
    <property type="entry name" value="PRK13538.1"/>
    <property type="match status" value="1"/>
</dbReference>